<dbReference type="PROSITE" id="PS00893">
    <property type="entry name" value="NUDIX_BOX"/>
    <property type="match status" value="1"/>
</dbReference>
<evidence type="ECO:0000256" key="3">
    <source>
        <dbReference type="SAM" id="SignalP"/>
    </source>
</evidence>
<sequence length="178" mass="19604">MTFYFRLSAILALLTLFACSDSTPSQPACRQSTQLSTETAQPQNNTVNSNAAACLVKIQNKVLLIRHRLTGKLDFPGGGVDKDESLSCAAHRETWEETGFNVFVRKHLLTTRRGLSVFACDLDAGVGAFPDNFSPPAWAKIEVTAVEKIDPFVIEHNAMRFPDDLVSLRDGFIAFTPQ</sequence>
<evidence type="ECO:0000313" key="6">
    <source>
        <dbReference type="Proteomes" id="UP000478837"/>
    </source>
</evidence>
<protein>
    <submittedName>
        <fullName evidence="5">NUDIX domain-containing protein</fullName>
    </submittedName>
</protein>
<dbReference type="InterPro" id="IPR015797">
    <property type="entry name" value="NUDIX_hydrolase-like_dom_sf"/>
</dbReference>
<dbReference type="PANTHER" id="PTHR43222">
    <property type="entry name" value="NUDIX HYDROLASE 23"/>
    <property type="match status" value="1"/>
</dbReference>
<feature type="chain" id="PRO_5026918121" evidence="3">
    <location>
        <begin position="28"/>
        <end position="178"/>
    </location>
</feature>
<feature type="domain" description="Nudix hydrolase" evidence="4">
    <location>
        <begin position="46"/>
        <end position="172"/>
    </location>
</feature>
<dbReference type="Pfam" id="PF00293">
    <property type="entry name" value="NUDIX"/>
    <property type="match status" value="1"/>
</dbReference>
<accession>A0A6L9MV42</accession>
<organism evidence="5 6">
    <name type="scientific">Alteromonas hispanica</name>
    <dbReference type="NCBI Taxonomy" id="315421"/>
    <lineage>
        <taxon>Bacteria</taxon>
        <taxon>Pseudomonadati</taxon>
        <taxon>Pseudomonadota</taxon>
        <taxon>Gammaproteobacteria</taxon>
        <taxon>Alteromonadales</taxon>
        <taxon>Alteromonadaceae</taxon>
        <taxon>Alteromonas/Salinimonas group</taxon>
        <taxon>Alteromonas</taxon>
    </lineage>
</organism>
<comment type="caution">
    <text evidence="5">The sequence shown here is derived from an EMBL/GenBank/DDBJ whole genome shotgun (WGS) entry which is preliminary data.</text>
</comment>
<dbReference type="Gene3D" id="3.90.79.10">
    <property type="entry name" value="Nucleoside Triphosphate Pyrophosphohydrolase"/>
    <property type="match status" value="1"/>
</dbReference>
<keyword evidence="2" id="KW-0378">Hydrolase</keyword>
<comment type="cofactor">
    <cofactor evidence="1">
        <name>Mg(2+)</name>
        <dbReference type="ChEBI" id="CHEBI:18420"/>
    </cofactor>
</comment>
<evidence type="ECO:0000313" key="5">
    <source>
        <dbReference type="EMBL" id="NDW21855.1"/>
    </source>
</evidence>
<name>A0A6L9MV42_9ALTE</name>
<evidence type="ECO:0000256" key="1">
    <source>
        <dbReference type="ARBA" id="ARBA00001946"/>
    </source>
</evidence>
<dbReference type="CDD" id="cd02883">
    <property type="entry name" value="NUDIX_Hydrolase"/>
    <property type="match status" value="1"/>
</dbReference>
<dbReference type="SUPFAM" id="SSF55811">
    <property type="entry name" value="Nudix"/>
    <property type="match status" value="1"/>
</dbReference>
<keyword evidence="6" id="KW-1185">Reference proteome</keyword>
<dbReference type="InterPro" id="IPR020084">
    <property type="entry name" value="NUDIX_hydrolase_CS"/>
</dbReference>
<reference evidence="5 6" key="1">
    <citation type="submission" date="2020-01" db="EMBL/GenBank/DDBJ databases">
        <title>Genomes of bacteria type strains.</title>
        <authorList>
            <person name="Chen J."/>
            <person name="Zhu S."/>
            <person name="Yang J."/>
        </authorList>
    </citation>
    <scope>NUCLEOTIDE SEQUENCE [LARGE SCALE GENOMIC DNA]</scope>
    <source>
        <strain evidence="5 6">LMG 22958</strain>
    </source>
</reference>
<proteinExistence type="predicted"/>
<dbReference type="AlphaFoldDB" id="A0A6L9MV42"/>
<dbReference type="PROSITE" id="PS51462">
    <property type="entry name" value="NUDIX"/>
    <property type="match status" value="1"/>
</dbReference>
<evidence type="ECO:0000259" key="4">
    <source>
        <dbReference type="PROSITE" id="PS51462"/>
    </source>
</evidence>
<dbReference type="InterPro" id="IPR000086">
    <property type="entry name" value="NUDIX_hydrolase_dom"/>
</dbReference>
<gene>
    <name evidence="5" type="ORF">GTW09_10015</name>
</gene>
<dbReference type="PROSITE" id="PS51257">
    <property type="entry name" value="PROKAR_LIPOPROTEIN"/>
    <property type="match status" value="1"/>
</dbReference>
<dbReference type="GO" id="GO:0016787">
    <property type="term" value="F:hydrolase activity"/>
    <property type="evidence" value="ECO:0007669"/>
    <property type="project" value="UniProtKB-KW"/>
</dbReference>
<dbReference type="Proteomes" id="UP000478837">
    <property type="component" value="Unassembled WGS sequence"/>
</dbReference>
<evidence type="ECO:0000256" key="2">
    <source>
        <dbReference type="ARBA" id="ARBA00022801"/>
    </source>
</evidence>
<feature type="signal peptide" evidence="3">
    <location>
        <begin position="1"/>
        <end position="27"/>
    </location>
</feature>
<keyword evidence="3" id="KW-0732">Signal</keyword>
<dbReference type="EMBL" id="JAAAWP010000005">
    <property type="protein sequence ID" value="NDW21855.1"/>
    <property type="molecule type" value="Genomic_DNA"/>
</dbReference>
<dbReference type="PANTHER" id="PTHR43222:SF2">
    <property type="entry name" value="NUDIX HYDROLASE 23, CHLOROPLASTIC"/>
    <property type="match status" value="1"/>
</dbReference>